<dbReference type="PANTHER" id="PTHR45888">
    <property type="entry name" value="HL01030P-RELATED"/>
    <property type="match status" value="1"/>
</dbReference>
<feature type="compositionally biased region" description="Basic and acidic residues" evidence="13">
    <location>
        <begin position="649"/>
        <end position="660"/>
    </location>
</feature>
<keyword evidence="11" id="KW-0539">Nucleus</keyword>
<dbReference type="InterPro" id="IPR001965">
    <property type="entry name" value="Znf_PHD"/>
</dbReference>
<dbReference type="Pfam" id="PF00628">
    <property type="entry name" value="PHD"/>
    <property type="match status" value="2"/>
</dbReference>
<sequence length="1042" mass="116214">MSAACDSEDIRLRNTISIDDATKDSAASDSNLETPTPSRKQRRASRDGLGISLMEGLEAGERVFTAENLFEYQWPQDGGEWYLLQEQVSEYLKIKSFKRKYPDLLRRTCDKEEKDFLRDKGVVTETQSDLGLTALRSEEVYDLMMKDYNSKYKDYISHLQEKQKKVIREKHKEYSAQAKLDKTKIESYSKKAARSAAEFNNSLMRDRKEERRAYFDLQTYTIHYPKNKFKTMPSQYTKVGAYPVALIPGQYQENYKKYSAEELKYYPVKTSLKDPPKVVKYIQPPPSGVKLPATDKHKSIVVSDGEESGCSSKEDNGDEIGNIDNENEDKENETMQVEGSDIVSLVRLEKKNKVKRKYTKSSSPDRLKKVGKKMKDAEVEKEEEKVLQDSAEQGTSPDGKKMPAKIHGLEKCRICKMRSTKEERKAGKLVKCAECGKIGHMSCLDLTEELVAVIKTYPWQCMECKTCVECLDPYDEDKMMFCDRCDRGYHTFCIGLDALPTGHWECKSCEGLPPIENKPKLSLSQGTQPVRSKKVSKASAARSSLSVKSEPDIGEDESGSLKSEGQASTEITDKLLQDSSHSGGKETPGSEKEGKTNTAVRVQASGDRKGRKRSSLLLTPKSRKSKTPKPRLSKKDRIKKARQTRRLKAKEGARNGGEHKILKKRRSKKMEEREAKLLLENPEEIESASYTVEKGIDGKQAHLDEFREMVGEGVDDSFVSAYNKDDKNLDLIRSVSRSIRVQGNGSVDVELKDSLGISAVKLDEVAGKTALKEDNFTEAFSLLPAETAEILPYEAMDQTTTNLVCSEGSATTLSVYGELQDGYVSLSSAQQPQTVDQYQALTVTDVAYSATNEGFHSQLTDSQIQFHAVPQVTPSSLPVDLSELQLPVSESHLLLPHMPPLPVTLLQELPHSESQNIHYSEAPIDVPQENLCLEGGQLQTMLPSVTLASDQAALFSLPSADVDLQIQHIEDMPQVGQVLLDPPQSSFVCMDPSVDGLTLDHPAAETASSSTQFSLDSALKMDVDQENSEKTSSSSNENLTSL</sequence>
<comment type="subcellular location">
    <subcellularLocation>
        <location evidence="1">Nucleus</location>
    </subcellularLocation>
</comment>
<evidence type="ECO:0000313" key="16">
    <source>
        <dbReference type="Proteomes" id="UP000678393"/>
    </source>
</evidence>
<accession>A0A8S3YZU5</accession>
<evidence type="ECO:0000259" key="14">
    <source>
        <dbReference type="PROSITE" id="PS50016"/>
    </source>
</evidence>
<comment type="similarity">
    <text evidence="2">Belongs to the SAYP family.</text>
</comment>
<feature type="region of interest" description="Disordered" evidence="13">
    <location>
        <begin position="21"/>
        <end position="45"/>
    </location>
</feature>
<evidence type="ECO:0000256" key="7">
    <source>
        <dbReference type="ARBA" id="ARBA00022833"/>
    </source>
</evidence>
<gene>
    <name evidence="15" type="ORF">CUNI_LOCUS8251</name>
</gene>
<evidence type="ECO:0000256" key="3">
    <source>
        <dbReference type="ARBA" id="ARBA00016995"/>
    </source>
</evidence>
<feature type="compositionally biased region" description="Low complexity" evidence="13">
    <location>
        <begin position="1030"/>
        <end position="1042"/>
    </location>
</feature>
<dbReference type="InterPro" id="IPR013083">
    <property type="entry name" value="Znf_RING/FYVE/PHD"/>
</dbReference>
<evidence type="ECO:0000256" key="12">
    <source>
        <dbReference type="PROSITE-ProRule" id="PRU00146"/>
    </source>
</evidence>
<evidence type="ECO:0000256" key="13">
    <source>
        <dbReference type="SAM" id="MobiDB-lite"/>
    </source>
</evidence>
<keyword evidence="8" id="KW-0524">Neurogenesis</keyword>
<name>A0A8S3YZU5_9EUPU</name>
<feature type="region of interest" description="Disordered" evidence="13">
    <location>
        <begin position="1022"/>
        <end position="1042"/>
    </location>
</feature>
<dbReference type="Proteomes" id="UP000678393">
    <property type="component" value="Unassembled WGS sequence"/>
</dbReference>
<dbReference type="PANTHER" id="PTHR45888:SF4">
    <property type="entry name" value="PHD FINGER PROTEIN 10"/>
    <property type="match status" value="1"/>
</dbReference>
<dbReference type="GO" id="GO:0071564">
    <property type="term" value="C:npBAF complex"/>
    <property type="evidence" value="ECO:0007669"/>
    <property type="project" value="InterPro"/>
</dbReference>
<organism evidence="15 16">
    <name type="scientific">Candidula unifasciata</name>
    <dbReference type="NCBI Taxonomy" id="100452"/>
    <lineage>
        <taxon>Eukaryota</taxon>
        <taxon>Metazoa</taxon>
        <taxon>Spiralia</taxon>
        <taxon>Lophotrochozoa</taxon>
        <taxon>Mollusca</taxon>
        <taxon>Gastropoda</taxon>
        <taxon>Heterobranchia</taxon>
        <taxon>Euthyneura</taxon>
        <taxon>Panpulmonata</taxon>
        <taxon>Eupulmonata</taxon>
        <taxon>Stylommatophora</taxon>
        <taxon>Helicina</taxon>
        <taxon>Helicoidea</taxon>
        <taxon>Geomitridae</taxon>
        <taxon>Candidula</taxon>
    </lineage>
</organism>
<dbReference type="EMBL" id="CAJHNH020001343">
    <property type="protein sequence ID" value="CAG5122693.1"/>
    <property type="molecule type" value="Genomic_DNA"/>
</dbReference>
<dbReference type="PROSITE" id="PS50016">
    <property type="entry name" value="ZF_PHD_2"/>
    <property type="match status" value="1"/>
</dbReference>
<dbReference type="InterPro" id="IPR038045">
    <property type="entry name" value="PHF10_PHD_finger_1"/>
</dbReference>
<dbReference type="InterPro" id="IPR019787">
    <property type="entry name" value="Znf_PHD-finger"/>
</dbReference>
<dbReference type="AlphaFoldDB" id="A0A8S3YZU5"/>
<dbReference type="CDD" id="cd15528">
    <property type="entry name" value="PHD1_PHF10"/>
    <property type="match status" value="1"/>
</dbReference>
<evidence type="ECO:0000256" key="2">
    <source>
        <dbReference type="ARBA" id="ARBA00006097"/>
    </source>
</evidence>
<keyword evidence="9" id="KW-0805">Transcription regulation</keyword>
<evidence type="ECO:0000256" key="5">
    <source>
        <dbReference type="ARBA" id="ARBA00022737"/>
    </source>
</evidence>
<protein>
    <recommendedName>
        <fullName evidence="3">PHD finger protein 10</fullName>
    </recommendedName>
</protein>
<dbReference type="Gene3D" id="3.30.40.10">
    <property type="entry name" value="Zinc/RING finger domain, C3HC4 (zinc finger)"/>
    <property type="match status" value="1"/>
</dbReference>
<evidence type="ECO:0000256" key="1">
    <source>
        <dbReference type="ARBA" id="ARBA00004123"/>
    </source>
</evidence>
<keyword evidence="7" id="KW-0862">Zinc</keyword>
<dbReference type="CDD" id="cd15529">
    <property type="entry name" value="PHD2_PHF10"/>
    <property type="match status" value="1"/>
</dbReference>
<keyword evidence="4" id="KW-0479">Metal-binding</keyword>
<dbReference type="CDD" id="cd21085">
    <property type="entry name" value="WH_NTD_PHF10"/>
    <property type="match status" value="1"/>
</dbReference>
<feature type="compositionally biased region" description="Basic residues" evidence="13">
    <location>
        <begin position="621"/>
        <end position="648"/>
    </location>
</feature>
<evidence type="ECO:0000256" key="11">
    <source>
        <dbReference type="ARBA" id="ARBA00023242"/>
    </source>
</evidence>
<evidence type="ECO:0000256" key="6">
    <source>
        <dbReference type="ARBA" id="ARBA00022771"/>
    </source>
</evidence>
<feature type="domain" description="PHD-type" evidence="14">
    <location>
        <begin position="461"/>
        <end position="512"/>
    </location>
</feature>
<dbReference type="InterPro" id="IPR011011">
    <property type="entry name" value="Znf_FYVE_PHD"/>
</dbReference>
<keyword evidence="5" id="KW-0677">Repeat</keyword>
<keyword evidence="16" id="KW-1185">Reference proteome</keyword>
<feature type="compositionally biased region" description="Polar residues" evidence="13">
    <location>
        <begin position="560"/>
        <end position="570"/>
    </location>
</feature>
<evidence type="ECO:0000313" key="15">
    <source>
        <dbReference type="EMBL" id="CAG5122693.1"/>
    </source>
</evidence>
<evidence type="ECO:0000256" key="8">
    <source>
        <dbReference type="ARBA" id="ARBA00022902"/>
    </source>
</evidence>
<comment type="caution">
    <text evidence="15">The sequence shown here is derived from an EMBL/GenBank/DDBJ whole genome shotgun (WGS) entry which is preliminary data.</text>
</comment>
<dbReference type="SMART" id="SM00249">
    <property type="entry name" value="PHD"/>
    <property type="match status" value="2"/>
</dbReference>
<dbReference type="GO" id="GO:0008270">
    <property type="term" value="F:zinc ion binding"/>
    <property type="evidence" value="ECO:0007669"/>
    <property type="project" value="UniProtKB-KW"/>
</dbReference>
<evidence type="ECO:0000256" key="10">
    <source>
        <dbReference type="ARBA" id="ARBA00023163"/>
    </source>
</evidence>
<keyword evidence="10" id="KW-0804">Transcription</keyword>
<proteinExistence type="inferred from homology"/>
<evidence type="ECO:0000256" key="4">
    <source>
        <dbReference type="ARBA" id="ARBA00022723"/>
    </source>
</evidence>
<feature type="region of interest" description="Disordered" evidence="13">
    <location>
        <begin position="520"/>
        <end position="669"/>
    </location>
</feature>
<dbReference type="SUPFAM" id="SSF57903">
    <property type="entry name" value="FYVE/PHD zinc finger"/>
    <property type="match status" value="2"/>
</dbReference>
<dbReference type="GO" id="GO:0007399">
    <property type="term" value="P:nervous system development"/>
    <property type="evidence" value="ECO:0007669"/>
    <property type="project" value="UniProtKB-KW"/>
</dbReference>
<evidence type="ECO:0000256" key="9">
    <source>
        <dbReference type="ARBA" id="ARBA00023015"/>
    </source>
</evidence>
<keyword evidence="6 12" id="KW-0863">Zinc-finger</keyword>
<feature type="compositionally biased region" description="Low complexity" evidence="13">
    <location>
        <begin position="537"/>
        <end position="548"/>
    </location>
</feature>
<feature type="region of interest" description="Disordered" evidence="13">
    <location>
        <begin position="355"/>
        <end position="402"/>
    </location>
</feature>
<feature type="region of interest" description="Disordered" evidence="13">
    <location>
        <begin position="302"/>
        <end position="339"/>
    </location>
</feature>
<reference evidence="15" key="1">
    <citation type="submission" date="2021-04" db="EMBL/GenBank/DDBJ databases">
        <authorList>
            <consortium name="Molecular Ecology Group"/>
        </authorList>
    </citation>
    <scope>NUCLEOTIDE SEQUENCE</scope>
</reference>
<feature type="compositionally biased region" description="Basic and acidic residues" evidence="13">
    <location>
        <begin position="363"/>
        <end position="387"/>
    </location>
</feature>
<dbReference type="OrthoDB" id="1903104at2759"/>